<accession>A0ABX0M662</accession>
<comment type="caution">
    <text evidence="1">The sequence shown here is derived from an EMBL/GenBank/DDBJ whole genome shotgun (WGS) entry which is preliminary data.</text>
</comment>
<name>A0ABX0M662_9BURK</name>
<evidence type="ECO:0000313" key="1">
    <source>
        <dbReference type="EMBL" id="NHZ39990.1"/>
    </source>
</evidence>
<dbReference type="Proteomes" id="UP000819052">
    <property type="component" value="Unassembled WGS sequence"/>
</dbReference>
<proteinExistence type="predicted"/>
<dbReference type="RefSeq" id="WP_167075848.1">
    <property type="nucleotide sequence ID" value="NZ_VVIW01000003.1"/>
</dbReference>
<sequence length="153" mass="16602">MNVTLGDVLWQVTDDCAWYQGWVGLSSGNIWIDDAPFGDYIAAWYPNLAMDAQMLVTVRDRASGRPALSVALRCPAGHPERLAPVEADDVPWEGDGVMWQIPLAPSEIASHGQAGATVELAALILRRDPALVKYLCQPGLIIASEDSLDMPFP</sequence>
<gene>
    <name evidence="1" type="ORF">F1609_07425</name>
</gene>
<organism evidence="1 2">
    <name type="scientific">Massilia aquatica</name>
    <dbReference type="NCBI Taxonomy" id="2609000"/>
    <lineage>
        <taxon>Bacteria</taxon>
        <taxon>Pseudomonadati</taxon>
        <taxon>Pseudomonadota</taxon>
        <taxon>Betaproteobacteria</taxon>
        <taxon>Burkholderiales</taxon>
        <taxon>Oxalobacteraceae</taxon>
        <taxon>Telluria group</taxon>
        <taxon>Massilia</taxon>
    </lineage>
</organism>
<evidence type="ECO:0000313" key="2">
    <source>
        <dbReference type="Proteomes" id="UP000819052"/>
    </source>
</evidence>
<protein>
    <submittedName>
        <fullName evidence="1">Uncharacterized protein</fullName>
    </submittedName>
</protein>
<reference evidence="1 2" key="1">
    <citation type="submission" date="2019-09" db="EMBL/GenBank/DDBJ databases">
        <title>Taxonomy of Antarctic Massilia spp.: description of Massilia rubra sp. nov., Massilia aquatica sp. nov., Massilia mucilaginosa sp. nov., Massilia frigida sp. nov. isolated from streams, lakes and regoliths.</title>
        <authorList>
            <person name="Holochova P."/>
            <person name="Sedlacek I."/>
            <person name="Kralova S."/>
            <person name="Maslanova I."/>
            <person name="Busse H.-J."/>
            <person name="Stankova E."/>
            <person name="Vrbovska V."/>
            <person name="Kovarovic V."/>
            <person name="Bartak M."/>
            <person name="Svec P."/>
            <person name="Pantucek R."/>
        </authorList>
    </citation>
    <scope>NUCLEOTIDE SEQUENCE [LARGE SCALE GENOMIC DNA]</scope>
    <source>
        <strain evidence="1 2">CCM 8693</strain>
    </source>
</reference>
<keyword evidence="2" id="KW-1185">Reference proteome</keyword>
<dbReference type="EMBL" id="VVIW01000003">
    <property type="protein sequence ID" value="NHZ39990.1"/>
    <property type="molecule type" value="Genomic_DNA"/>
</dbReference>